<dbReference type="EMBL" id="JASMQC010000002">
    <property type="protein sequence ID" value="KAK1947330.1"/>
    <property type="molecule type" value="Genomic_DNA"/>
</dbReference>
<keyword evidence="2" id="KW-1185">Reference proteome</keyword>
<gene>
    <name evidence="1" type="ORF">P3T76_001340</name>
</gene>
<evidence type="ECO:0000313" key="2">
    <source>
        <dbReference type="Proteomes" id="UP001259832"/>
    </source>
</evidence>
<protein>
    <submittedName>
        <fullName evidence="1">Uncharacterized protein</fullName>
    </submittedName>
</protein>
<name>A0AAD9LRP5_9STRA</name>
<accession>A0AAD9LRP5</accession>
<comment type="caution">
    <text evidence="1">The sequence shown here is derived from an EMBL/GenBank/DDBJ whole genome shotgun (WGS) entry which is preliminary data.</text>
</comment>
<reference evidence="1" key="1">
    <citation type="submission" date="2023-08" db="EMBL/GenBank/DDBJ databases">
        <title>Reference Genome Resource for the Citrus Pathogen Phytophthora citrophthora.</title>
        <authorList>
            <person name="Moller H."/>
            <person name="Coetzee B."/>
            <person name="Rose L.J."/>
            <person name="Van Niekerk J.M."/>
        </authorList>
    </citation>
    <scope>NUCLEOTIDE SEQUENCE</scope>
    <source>
        <strain evidence="1">STE-U-9442</strain>
    </source>
</reference>
<dbReference type="Proteomes" id="UP001259832">
    <property type="component" value="Unassembled WGS sequence"/>
</dbReference>
<evidence type="ECO:0000313" key="1">
    <source>
        <dbReference type="EMBL" id="KAK1947330.1"/>
    </source>
</evidence>
<dbReference type="AlphaFoldDB" id="A0AAD9LRP5"/>
<organism evidence="1 2">
    <name type="scientific">Phytophthora citrophthora</name>
    <dbReference type="NCBI Taxonomy" id="4793"/>
    <lineage>
        <taxon>Eukaryota</taxon>
        <taxon>Sar</taxon>
        <taxon>Stramenopiles</taxon>
        <taxon>Oomycota</taxon>
        <taxon>Peronosporomycetes</taxon>
        <taxon>Peronosporales</taxon>
        <taxon>Peronosporaceae</taxon>
        <taxon>Phytophthora</taxon>
    </lineage>
</organism>
<sequence length="193" mass="21726">MRRICRHYERKRNLPVKAFQWVTECMIIGKMLEPEDPGFEPQRVGSEDVFAASAKIGDSDNSTLKLYTGELVMADISGSSADHYLLFDVCEILSIHVSRKDEGSQSKEDRVQLRVGMLKREPYSPELSTTPVKVLDISSAQVKRRVVAISKSDYAQLKYKDESILCLEDDSEPDSVAVSTEHSASFLRVPLIK</sequence>
<proteinExistence type="predicted"/>